<evidence type="ECO:0000313" key="2">
    <source>
        <dbReference type="EMBL" id="AGA29980.1"/>
    </source>
</evidence>
<dbReference type="EMBL" id="CP003364">
    <property type="protein sequence ID" value="AGA29980.1"/>
    <property type="molecule type" value="Genomic_DNA"/>
</dbReference>
<dbReference type="KEGG" id="saci:Sinac_5859"/>
<dbReference type="PANTHER" id="PTHR40115">
    <property type="entry name" value="INNER MEMBRANE PROTEIN WITH PEPSY TM HELIX"/>
    <property type="match status" value="1"/>
</dbReference>
<reference evidence="2 3" key="1">
    <citation type="submission" date="2012-02" db="EMBL/GenBank/DDBJ databases">
        <title>Complete sequence of chromosome of Singulisphaera acidiphila DSM 18658.</title>
        <authorList>
            <consortium name="US DOE Joint Genome Institute (JGI-PGF)"/>
            <person name="Lucas S."/>
            <person name="Copeland A."/>
            <person name="Lapidus A."/>
            <person name="Glavina del Rio T."/>
            <person name="Dalin E."/>
            <person name="Tice H."/>
            <person name="Bruce D."/>
            <person name="Goodwin L."/>
            <person name="Pitluck S."/>
            <person name="Peters L."/>
            <person name="Ovchinnikova G."/>
            <person name="Chertkov O."/>
            <person name="Kyrpides N."/>
            <person name="Mavromatis K."/>
            <person name="Ivanova N."/>
            <person name="Brettin T."/>
            <person name="Detter J.C."/>
            <person name="Han C."/>
            <person name="Larimer F."/>
            <person name="Land M."/>
            <person name="Hauser L."/>
            <person name="Markowitz V."/>
            <person name="Cheng J.-F."/>
            <person name="Hugenholtz P."/>
            <person name="Woyke T."/>
            <person name="Wu D."/>
            <person name="Tindall B."/>
            <person name="Pomrenke H."/>
            <person name="Brambilla E."/>
            <person name="Klenk H.-P."/>
            <person name="Eisen J.A."/>
        </authorList>
    </citation>
    <scope>NUCLEOTIDE SEQUENCE [LARGE SCALE GENOMIC DNA]</scope>
    <source>
        <strain evidence="3">ATCC BAA-1392 / DSM 18658 / VKM B-2454 / MOB10</strain>
    </source>
</reference>
<protein>
    <submittedName>
        <fullName evidence="2">Uncharacterized protein</fullName>
    </submittedName>
</protein>
<dbReference type="OrthoDB" id="27171at2"/>
<accession>L0DMD9</accession>
<sequence length="244" mass="26994">MSRSNPPRSPIVEKVRHASALAGLAATPPGQRSFRRTFTIRLAALTRWLHIYVSMFGLAAVLFFSVTGLTLNHPNWFYGEAERSVQYQGQLKLAWLRPKTTGNDSKVDLETEPQVEKLEIVESLRSSHHIRGALTDFKVDESECTVTFKGPGYSADAFIDRETGRYELTESSHGLVAIMNDLHKGRDSGAAWSVLIDVSAVLMTLISLTGLILLFYLKRRRIPGLIVGAFGAIIVIAIAFLLVP</sequence>
<feature type="transmembrane region" description="Helical" evidence="1">
    <location>
        <begin position="49"/>
        <end position="71"/>
    </location>
</feature>
<evidence type="ECO:0000313" key="3">
    <source>
        <dbReference type="Proteomes" id="UP000010798"/>
    </source>
</evidence>
<dbReference type="eggNOG" id="COG3295">
    <property type="taxonomic scope" value="Bacteria"/>
</dbReference>
<dbReference type="Proteomes" id="UP000010798">
    <property type="component" value="Chromosome"/>
</dbReference>
<dbReference type="PANTHER" id="PTHR40115:SF1">
    <property type="entry name" value="INNER MEMBRANE PROTEIN WITH PEPSY TM HELIX"/>
    <property type="match status" value="1"/>
</dbReference>
<keyword evidence="3" id="KW-1185">Reference proteome</keyword>
<evidence type="ECO:0000256" key="1">
    <source>
        <dbReference type="SAM" id="Phobius"/>
    </source>
</evidence>
<dbReference type="AlphaFoldDB" id="L0DMD9"/>
<dbReference type="RefSeq" id="WP_015249076.1">
    <property type="nucleotide sequence ID" value="NC_019892.1"/>
</dbReference>
<name>L0DMD9_SINAD</name>
<keyword evidence="1" id="KW-1133">Transmembrane helix</keyword>
<dbReference type="InterPro" id="IPR032307">
    <property type="entry name" value="PepSY_TM-like_2"/>
</dbReference>
<gene>
    <name evidence="2" type="ordered locus">Sinac_5859</name>
</gene>
<keyword evidence="1" id="KW-0472">Membrane</keyword>
<keyword evidence="1" id="KW-0812">Transmembrane</keyword>
<dbReference type="Pfam" id="PF16357">
    <property type="entry name" value="PepSY_TM_like_2"/>
    <property type="match status" value="1"/>
</dbReference>
<dbReference type="HOGENOM" id="CLU_114004_0_0_0"/>
<feature type="transmembrane region" description="Helical" evidence="1">
    <location>
        <begin position="224"/>
        <end position="243"/>
    </location>
</feature>
<feature type="transmembrane region" description="Helical" evidence="1">
    <location>
        <begin position="190"/>
        <end position="217"/>
    </location>
</feature>
<proteinExistence type="predicted"/>
<organism evidence="2 3">
    <name type="scientific">Singulisphaera acidiphila (strain ATCC BAA-1392 / DSM 18658 / VKM B-2454 / MOB10)</name>
    <dbReference type="NCBI Taxonomy" id="886293"/>
    <lineage>
        <taxon>Bacteria</taxon>
        <taxon>Pseudomonadati</taxon>
        <taxon>Planctomycetota</taxon>
        <taxon>Planctomycetia</taxon>
        <taxon>Isosphaerales</taxon>
        <taxon>Isosphaeraceae</taxon>
        <taxon>Singulisphaera</taxon>
    </lineage>
</organism>
<dbReference type="STRING" id="886293.Sinac_5859"/>